<proteinExistence type="predicted"/>
<name>A0A0F9DSV0_9ZZZZ</name>
<reference evidence="1" key="1">
    <citation type="journal article" date="2015" name="Nature">
        <title>Complex archaea that bridge the gap between prokaryotes and eukaryotes.</title>
        <authorList>
            <person name="Spang A."/>
            <person name="Saw J.H."/>
            <person name="Jorgensen S.L."/>
            <person name="Zaremba-Niedzwiedzka K."/>
            <person name="Martijn J."/>
            <person name="Lind A.E."/>
            <person name="van Eijk R."/>
            <person name="Schleper C."/>
            <person name="Guy L."/>
            <person name="Ettema T.J."/>
        </authorList>
    </citation>
    <scope>NUCLEOTIDE SEQUENCE</scope>
</reference>
<dbReference type="EMBL" id="LAZR01037983">
    <property type="protein sequence ID" value="KKL20736.1"/>
    <property type="molecule type" value="Genomic_DNA"/>
</dbReference>
<comment type="caution">
    <text evidence="1">The sequence shown here is derived from an EMBL/GenBank/DDBJ whole genome shotgun (WGS) entry which is preliminary data.</text>
</comment>
<sequence length="31" mass="3752">CMIIEEDVTFWTRADLDRLDILRKEIGHEAY</sequence>
<dbReference type="AlphaFoldDB" id="A0A0F9DSV0"/>
<protein>
    <submittedName>
        <fullName evidence="1">Uncharacterized protein</fullName>
    </submittedName>
</protein>
<gene>
    <name evidence="1" type="ORF">LCGC14_2452500</name>
</gene>
<organism evidence="1">
    <name type="scientific">marine sediment metagenome</name>
    <dbReference type="NCBI Taxonomy" id="412755"/>
    <lineage>
        <taxon>unclassified sequences</taxon>
        <taxon>metagenomes</taxon>
        <taxon>ecological metagenomes</taxon>
    </lineage>
</organism>
<evidence type="ECO:0000313" key="1">
    <source>
        <dbReference type="EMBL" id="KKL20736.1"/>
    </source>
</evidence>
<accession>A0A0F9DSV0</accession>
<feature type="non-terminal residue" evidence="1">
    <location>
        <position position="1"/>
    </location>
</feature>